<keyword evidence="5" id="KW-1185">Reference proteome</keyword>
<proteinExistence type="predicted"/>
<dbReference type="EMBL" id="PEDP01000570">
    <property type="protein sequence ID" value="POS85542.1"/>
    <property type="molecule type" value="Genomic_DNA"/>
</dbReference>
<feature type="compositionally biased region" description="Polar residues" evidence="2">
    <location>
        <begin position="507"/>
        <end position="526"/>
    </location>
</feature>
<feature type="non-terminal residue" evidence="4">
    <location>
        <position position="526"/>
    </location>
</feature>
<dbReference type="InterPro" id="IPR000571">
    <property type="entry name" value="Znf_CCCH"/>
</dbReference>
<dbReference type="OrthoDB" id="3594623at2759"/>
<dbReference type="Proteomes" id="UP000237438">
    <property type="component" value="Unassembled WGS sequence"/>
</dbReference>
<feature type="zinc finger region" description="C3H1-type" evidence="1">
    <location>
        <begin position="352"/>
        <end position="382"/>
    </location>
</feature>
<feature type="region of interest" description="Disordered" evidence="2">
    <location>
        <begin position="499"/>
        <end position="526"/>
    </location>
</feature>
<accession>A0A2S4PU31</accession>
<dbReference type="GO" id="GO:0008270">
    <property type="term" value="F:zinc ion binding"/>
    <property type="evidence" value="ECO:0007669"/>
    <property type="project" value="UniProtKB-KW"/>
</dbReference>
<keyword evidence="1" id="KW-0479">Metal-binding</keyword>
<protein>
    <recommendedName>
        <fullName evidence="3">C3H1-type domain-containing protein</fullName>
    </recommendedName>
</protein>
<dbReference type="Gene3D" id="4.10.1000.10">
    <property type="entry name" value="Zinc finger, CCCH-type"/>
    <property type="match status" value="1"/>
</dbReference>
<organism evidence="4 5">
    <name type="scientific">Erysiphe pulchra</name>
    <dbReference type="NCBI Taxonomy" id="225359"/>
    <lineage>
        <taxon>Eukaryota</taxon>
        <taxon>Fungi</taxon>
        <taxon>Dikarya</taxon>
        <taxon>Ascomycota</taxon>
        <taxon>Pezizomycotina</taxon>
        <taxon>Leotiomycetes</taxon>
        <taxon>Erysiphales</taxon>
        <taxon>Erysiphaceae</taxon>
        <taxon>Erysiphe</taxon>
    </lineage>
</organism>
<evidence type="ECO:0000259" key="3">
    <source>
        <dbReference type="PROSITE" id="PS50103"/>
    </source>
</evidence>
<dbReference type="AlphaFoldDB" id="A0A2S4PU31"/>
<gene>
    <name evidence="4" type="ORF">EPUL_002636</name>
</gene>
<feature type="region of interest" description="Disordered" evidence="2">
    <location>
        <begin position="208"/>
        <end position="235"/>
    </location>
</feature>
<evidence type="ECO:0000256" key="2">
    <source>
        <dbReference type="SAM" id="MobiDB-lite"/>
    </source>
</evidence>
<sequence length="526" mass="58117">MAISAFLLAILEQAKEPLHCLHGAGYFTTEEWIQLDLIMNKEYTWTKGPPDTFYRNSIDRATHLKHENSLFFAKGRKDAPSLDAISLCASIEPPMSDINTSPGSVEAPWNFPIGTMNGKPFESSLPSKSDFIPSVYSPGQRQSSSYTSILGEEFQGPNVPSKENISGYPLSAVGSDGKSPLSSSARKMKSISAWTSEVQNNTTRQVSGIHSNIHAPSISSQLKKRSSRSPRSNFTEDRLKGLKNDVNIFETSNAAEWHDDVSRALDKSGPKKKKIYRLRLMENMENNILEVTNSIVLEGQNKKYRQQVSSTTNVSSRIATRTSNRVVDVSRLKYYKESKDQKSIKDNDTGTQQKTRVCWFWAESPGGCRYKQDECLNLHVKPTLNGMSKHLYEDRKSARTPGGGKNIVKSLTCWSWASTGTCSGGDGCKDVHGWVIGGVSSGPQKNLDPGKSLDKEAIEHKKKGVISVKTPAKARATATINQNKQDTNVMELVDLRSNEHDADDCNPPQSSVLMSLDPSFNSSSIQ</sequence>
<name>A0A2S4PU31_9PEZI</name>
<dbReference type="PROSITE" id="PS50103">
    <property type="entry name" value="ZF_C3H1"/>
    <property type="match status" value="1"/>
</dbReference>
<evidence type="ECO:0000313" key="4">
    <source>
        <dbReference type="EMBL" id="POS85542.1"/>
    </source>
</evidence>
<evidence type="ECO:0000313" key="5">
    <source>
        <dbReference type="Proteomes" id="UP000237438"/>
    </source>
</evidence>
<feature type="domain" description="C3H1-type" evidence="3">
    <location>
        <begin position="352"/>
        <end position="382"/>
    </location>
</feature>
<evidence type="ECO:0000256" key="1">
    <source>
        <dbReference type="PROSITE-ProRule" id="PRU00723"/>
    </source>
</evidence>
<keyword evidence="1" id="KW-0862">Zinc</keyword>
<keyword evidence="1" id="KW-0863">Zinc-finger</keyword>
<feature type="region of interest" description="Disordered" evidence="2">
    <location>
        <begin position="152"/>
        <end position="183"/>
    </location>
</feature>
<reference evidence="4 5" key="1">
    <citation type="submission" date="2017-10" db="EMBL/GenBank/DDBJ databases">
        <title>Development of genomic resources for the powdery mildew, Erysiphe pulchra.</title>
        <authorList>
            <person name="Wadl P.A."/>
            <person name="Mack B.M."/>
            <person name="Moore G."/>
            <person name="Beltz S.B."/>
        </authorList>
    </citation>
    <scope>NUCLEOTIDE SEQUENCE [LARGE SCALE GENOMIC DNA]</scope>
    <source>
        <strain evidence="4">Cflorida</strain>
    </source>
</reference>
<comment type="caution">
    <text evidence="4">The sequence shown here is derived from an EMBL/GenBank/DDBJ whole genome shotgun (WGS) entry which is preliminary data.</text>
</comment>